<name>A0A3E1BKE9_RHILT</name>
<dbReference type="GO" id="GO:0009236">
    <property type="term" value="P:cobalamin biosynthetic process"/>
    <property type="evidence" value="ECO:0007669"/>
    <property type="project" value="UniProtKB-UniRule"/>
</dbReference>
<dbReference type="RefSeq" id="WP_116273635.1">
    <property type="nucleotide sequence ID" value="NZ_KZ859521.1"/>
</dbReference>
<organism evidence="3 4">
    <name type="scientific">Rhizobium leguminosarum bv. trifolii</name>
    <dbReference type="NCBI Taxonomy" id="386"/>
    <lineage>
        <taxon>Bacteria</taxon>
        <taxon>Pseudomonadati</taxon>
        <taxon>Pseudomonadota</taxon>
        <taxon>Alphaproteobacteria</taxon>
        <taxon>Hyphomicrobiales</taxon>
        <taxon>Rhizobiaceae</taxon>
        <taxon>Rhizobium/Agrobacterium group</taxon>
        <taxon>Rhizobium</taxon>
    </lineage>
</organism>
<dbReference type="EC" id="6.6.1.2" evidence="1"/>
<dbReference type="InterPro" id="IPR011953">
    <property type="entry name" value="Cobalto_CobN"/>
</dbReference>
<accession>A0A3E1BKE9</accession>
<dbReference type="GO" id="GO:0051116">
    <property type="term" value="F:cobaltochelatase activity"/>
    <property type="evidence" value="ECO:0007669"/>
    <property type="project" value="UniProtKB-UniRule"/>
</dbReference>
<dbReference type="Pfam" id="PF02514">
    <property type="entry name" value="CobN-Mg_chel"/>
    <property type="match status" value="1"/>
</dbReference>
<evidence type="ECO:0000313" key="3">
    <source>
        <dbReference type="EMBL" id="RFB93797.1"/>
    </source>
</evidence>
<reference evidence="3 4" key="1">
    <citation type="submission" date="2017-03" db="EMBL/GenBank/DDBJ databases">
        <title>Genome analysis of Rhizobial strains effectives or ineffectives for nitrogen fixation isolated from bean seeds.</title>
        <authorList>
            <person name="Peralta H."/>
            <person name="Aguilar-Vera A."/>
            <person name="Mora Y."/>
            <person name="Vargas-Lagunas C."/>
            <person name="Girard L."/>
            <person name="Mora J."/>
        </authorList>
    </citation>
    <scope>NUCLEOTIDE SEQUENCE [LARGE SCALE GENOMIC DNA]</scope>
    <source>
        <strain evidence="3 4">CCGM5</strain>
    </source>
</reference>
<dbReference type="Proteomes" id="UP000256748">
    <property type="component" value="Unassembled WGS sequence"/>
</dbReference>
<dbReference type="InterPro" id="IPR003672">
    <property type="entry name" value="CobN/Mg_chltase"/>
</dbReference>
<evidence type="ECO:0000313" key="4">
    <source>
        <dbReference type="Proteomes" id="UP000256748"/>
    </source>
</evidence>
<dbReference type="AlphaFoldDB" id="A0A3E1BKE9"/>
<gene>
    <name evidence="3" type="ORF">B5K10_13240</name>
</gene>
<dbReference type="PANTHER" id="PTHR44119">
    <property type="entry name" value="MAGNESIUM-CHELATASE SUBUNIT CHLH, CHLOROPLASTIC"/>
    <property type="match status" value="1"/>
</dbReference>
<evidence type="ECO:0000256" key="1">
    <source>
        <dbReference type="NCBIfam" id="TIGR02257"/>
    </source>
</evidence>
<dbReference type="PANTHER" id="PTHR44119:SF4">
    <property type="entry name" value="AEROBIC COBALTOCHELATASE SUBUNIT COBN"/>
    <property type="match status" value="1"/>
</dbReference>
<protein>
    <recommendedName>
        <fullName evidence="1">Cobaltochelatase subunit CobN</fullName>
        <ecNumber evidence="1">6.6.1.2</ecNumber>
    </recommendedName>
</protein>
<proteinExistence type="predicted"/>
<dbReference type="NCBIfam" id="TIGR02257">
    <property type="entry name" value="cobalto_cobN"/>
    <property type="match status" value="1"/>
</dbReference>
<sequence length="1256" mass="135010">MHLLLAQQGTISDGEEAIDLGQTPGDILFLSAADSELAAVAAAHQARGGPHSLRLASLMSLKHPMSVDTYVERTARHAKLIVVRALGGASYFRYALEALHAAASRSGARIAVLPGDARPDAGLAPFSNIASDDLDALWAYLIEGGDANARAFLDYAAAMLSGAEKPAPAVPLMKAGIWWPGRGLIGVEEWRRVTHSAERVAVGPIVAISFYRALVQSGETGPIEALIEALQAQGLRPLPVFAYSLKDTVSTGILESVFSALKPDVVINTTGFAVSAPGADRQPTVLEANGAVVLQAILSASSREAWAASSQGLSARDLGMNVALPEVDGRVLARAVSFKTAARYDAAVETNIVASEPDAGRVRYTAELAANWARLRAVPTHDRRIALVMANYPNRDGRLGNGVGLDTPAGSIQVLRAMEAAGYPLSDIPADGDTLIRHLMEGPTNSGHDGRVIRETLSLSLYNSFLASLPNQIQDEVKARWGDPGNDPYFRDGAFVLPFARFGGVLVGIQPARGYNIDPKESYHSPDLVPPHGYLAFYAFLRGKFGAHAVIHMGKHGNLEWLPGKALALSETCYPEAILGPLPHLYPFIVNDPGEGTQAKRRAAAVIIDHLTPPLTRAESYGPLKDLEALVDEYYEASGGDPRRIRLLSRQILDLVTDIGLDRDAGIIGGESEGEALKKLDAYLCDLKEMQIRDGLHVFGVSPEGRLLTDLTVALARVPRGLGEGGDASLQRAIAGDVGVGCVPVAPAFDPLDCDMAALWTGPRPAILADLLDAPWRTNGDTVERIELLAAKFVAGEMECPTLWSQTRLVLSEIETRLKPLILACGAAEISGLLSGLDGRFVAPGPSGAPTRGRPDVLPTGRNFYSVDSRAVPTPAAYELGKKSAELLIRRYVQDHGDWPVSFGLTAWGTSNMRTGGDDIAQALALIGVKPLWDMSSRRVTGYEIIPQAVLGRPRVDVTLRISGFFRDAFPEQIALFDKAIRAVGALEEDETDNPIAARMCGEAARLAAAGLDAAAAKRRAGYRVFGSKPGAYGAGLQALIDEKGWERRADLAEAYLVWGSYAYGAGEEGKAERGLFEERLRSVQAVVQNQDNREHDLLDSDDYYQFEGGMAAAAEQLTGARPSIYHNDHSRPEKPVIRSLEEEIGRVVRGRVVNPKWISGVMRHGYKGAAEIAATVDYLFAFAATTGAVGAHHFEAVYQAFVTDPTVRDFMVEKNPAAFDEMTARLCEAIDRSLWTPRSNSARFDLAKQQNEVNR</sequence>
<comment type="caution">
    <text evidence="3">The sequence shown here is derived from an EMBL/GenBank/DDBJ whole genome shotgun (WGS) entry which is preliminary data.</text>
</comment>
<feature type="domain" description="CobN/magnesium chelatase" evidence="2">
    <location>
        <begin position="138"/>
        <end position="1241"/>
    </location>
</feature>
<evidence type="ECO:0000259" key="2">
    <source>
        <dbReference type="Pfam" id="PF02514"/>
    </source>
</evidence>
<dbReference type="EMBL" id="NAOO01000014">
    <property type="protein sequence ID" value="RFB93797.1"/>
    <property type="molecule type" value="Genomic_DNA"/>
</dbReference>
<dbReference type="CDD" id="cd10150">
    <property type="entry name" value="CobN_like"/>
    <property type="match status" value="1"/>
</dbReference>